<dbReference type="Pfam" id="PF20766">
    <property type="entry name" value="DUF447_C"/>
    <property type="match status" value="1"/>
</dbReference>
<evidence type="ECO:0000259" key="1">
    <source>
        <dbReference type="Pfam" id="PF04289"/>
    </source>
</evidence>
<dbReference type="AlphaFoldDB" id="A0A2C9D8F4"/>
<dbReference type="OrthoDB" id="2112021at2"/>
<evidence type="ECO:0000259" key="2">
    <source>
        <dbReference type="Pfam" id="PF20766"/>
    </source>
</evidence>
<gene>
    <name evidence="3" type="ORF">HDIA_2294</name>
</gene>
<evidence type="ECO:0000313" key="3">
    <source>
        <dbReference type="EMBL" id="SON55835.1"/>
    </source>
</evidence>
<dbReference type="InterPro" id="IPR012349">
    <property type="entry name" value="Split_barrel_FMN-bd"/>
</dbReference>
<dbReference type="RefSeq" id="WP_099556293.1">
    <property type="nucleotide sequence ID" value="NZ_LT960614.1"/>
</dbReference>
<dbReference type="SUPFAM" id="SSF50475">
    <property type="entry name" value="FMN-binding split barrel"/>
    <property type="match status" value="1"/>
</dbReference>
<dbReference type="Pfam" id="PF04289">
    <property type="entry name" value="DUF447_N"/>
    <property type="match status" value="1"/>
</dbReference>
<dbReference type="InterPro" id="IPR049288">
    <property type="entry name" value="DUF447_C"/>
</dbReference>
<dbReference type="InterPro" id="IPR007386">
    <property type="entry name" value="DUF447_N"/>
</dbReference>
<dbReference type="Gene3D" id="1.20.58.290">
    <property type="entry name" value="Hypothetical membrane protein ta0354_69_121"/>
    <property type="match status" value="1"/>
</dbReference>
<name>A0A2C9D8F4_9HYPH</name>
<feature type="domain" description="DUF447" evidence="2">
    <location>
        <begin position="126"/>
        <end position="177"/>
    </location>
</feature>
<dbReference type="KEGG" id="hdi:HDIA_2294"/>
<sequence>MPFILETIVATKNADGSFHVRPYGLHKDGDNWLFMPFRPSPAIENVQRHPYLVVSSPADVRILAGFLTGRSDWPLVPADKVDGMRLADSFGHMELEAIDFTDDEQRPKFRCKVLHEVAHKPFLGFNRAQAAVLEAAILSTRLGMLPREKIDTEMAYHRISIDKTAGEREREAFSWIEARIAAFFEAGPSA</sequence>
<dbReference type="Gene3D" id="2.30.110.10">
    <property type="entry name" value="Electron Transport, Fmn-binding Protein, Chain A"/>
    <property type="match status" value="1"/>
</dbReference>
<proteinExistence type="predicted"/>
<feature type="domain" description="DUF447" evidence="1">
    <location>
        <begin position="6"/>
        <end position="119"/>
    </location>
</feature>
<organism evidence="3 4">
    <name type="scientific">Hartmannibacter diazotrophicus</name>
    <dbReference type="NCBI Taxonomy" id="1482074"/>
    <lineage>
        <taxon>Bacteria</taxon>
        <taxon>Pseudomonadati</taxon>
        <taxon>Pseudomonadota</taxon>
        <taxon>Alphaproteobacteria</taxon>
        <taxon>Hyphomicrobiales</taxon>
        <taxon>Pleomorphomonadaceae</taxon>
        <taxon>Hartmannibacter</taxon>
    </lineage>
</organism>
<evidence type="ECO:0008006" key="5">
    <source>
        <dbReference type="Google" id="ProtNLM"/>
    </source>
</evidence>
<accession>A0A2C9D8F4</accession>
<reference evidence="4" key="1">
    <citation type="submission" date="2017-09" db="EMBL/GenBank/DDBJ databases">
        <title>Genome sequence of Nannocystis excedens DSM 71.</title>
        <authorList>
            <person name="Blom J."/>
        </authorList>
    </citation>
    <scope>NUCLEOTIDE SEQUENCE [LARGE SCALE GENOMIC DNA]</scope>
    <source>
        <strain evidence="4">type strain: E19</strain>
    </source>
</reference>
<protein>
    <recommendedName>
        <fullName evidence="5">DUF447 family protein</fullName>
    </recommendedName>
</protein>
<dbReference type="Proteomes" id="UP000223606">
    <property type="component" value="Chromosome 1"/>
</dbReference>
<evidence type="ECO:0000313" key="4">
    <source>
        <dbReference type="Proteomes" id="UP000223606"/>
    </source>
</evidence>
<dbReference type="EMBL" id="LT960614">
    <property type="protein sequence ID" value="SON55835.1"/>
    <property type="molecule type" value="Genomic_DNA"/>
</dbReference>
<keyword evidence="4" id="KW-1185">Reference proteome</keyword>